<dbReference type="InterPro" id="IPR001733">
    <property type="entry name" value="Peptidase_S26B"/>
</dbReference>
<evidence type="ECO:0000313" key="17">
    <source>
        <dbReference type="EMBL" id="CAP97623.1"/>
    </source>
</evidence>
<dbReference type="CDD" id="cd06462">
    <property type="entry name" value="Peptidase_S24_S26"/>
    <property type="match status" value="1"/>
</dbReference>
<evidence type="ECO:0000313" key="18">
    <source>
        <dbReference type="Proteomes" id="UP000000724"/>
    </source>
</evidence>
<dbReference type="InterPro" id="IPR019756">
    <property type="entry name" value="Pept_S26A_signal_pept_1_Ser-AS"/>
</dbReference>
<dbReference type="EC" id="3.4.21.89" evidence="4"/>
<evidence type="ECO:0000256" key="15">
    <source>
        <dbReference type="ARBA" id="ARBA00045533"/>
    </source>
</evidence>
<keyword evidence="13" id="KW-0472">Membrane</keyword>
<dbReference type="OMA" id="GSMEPFM"/>
<gene>
    <name evidence="17" type="ORF">Pc22g03350</name>
    <name evidence="17" type="ORF">PCH_Pc22g03350</name>
</gene>
<evidence type="ECO:0000256" key="8">
    <source>
        <dbReference type="ARBA" id="ARBA00022692"/>
    </source>
</evidence>
<comment type="subcellular location">
    <subcellularLocation>
        <location evidence="2">Endoplasmic reticulum membrane</location>
        <topology evidence="2">Single-pass type II membrane protein</topology>
    </subcellularLocation>
</comment>
<dbReference type="AlphaFoldDB" id="B6HRC4"/>
<keyword evidence="8" id="KW-0812">Transmembrane</keyword>
<dbReference type="STRING" id="500485.B6HRC4"/>
<keyword evidence="9" id="KW-0378">Hydrolase</keyword>
<dbReference type="HOGENOM" id="CLU_089996_0_1_1"/>
<dbReference type="OrthoDB" id="10257561at2759"/>
<comment type="catalytic activity">
    <reaction evidence="1">
        <text>Cleavage of hydrophobic, N-terminal signal or leader sequences from secreted and periplasmic proteins.</text>
        <dbReference type="EC" id="3.4.21.89"/>
    </reaction>
</comment>
<dbReference type="BioCyc" id="PCHR:PC22G03350-MONOMER"/>
<evidence type="ECO:0000256" key="12">
    <source>
        <dbReference type="ARBA" id="ARBA00022989"/>
    </source>
</evidence>
<evidence type="ECO:0000256" key="11">
    <source>
        <dbReference type="ARBA" id="ARBA00022968"/>
    </source>
</evidence>
<evidence type="ECO:0000256" key="7">
    <source>
        <dbReference type="ARBA" id="ARBA00022670"/>
    </source>
</evidence>
<evidence type="ECO:0000256" key="4">
    <source>
        <dbReference type="ARBA" id="ARBA00013208"/>
    </source>
</evidence>
<dbReference type="PANTHER" id="PTHR10806">
    <property type="entry name" value="SIGNAL PEPTIDASE COMPLEX CATALYTIC SUBUNIT SEC11"/>
    <property type="match status" value="1"/>
</dbReference>
<dbReference type="SUPFAM" id="SSF51306">
    <property type="entry name" value="LexA/Signal peptidase"/>
    <property type="match status" value="1"/>
</dbReference>
<dbReference type="GO" id="GO:0006465">
    <property type="term" value="P:signal peptide processing"/>
    <property type="evidence" value="ECO:0007669"/>
    <property type="project" value="InterPro"/>
</dbReference>
<evidence type="ECO:0000256" key="16">
    <source>
        <dbReference type="ARBA" id="ARBA00047037"/>
    </source>
</evidence>
<keyword evidence="18" id="KW-1185">Reference proteome</keyword>
<keyword evidence="11" id="KW-0735">Signal-anchor</keyword>
<keyword evidence="12" id="KW-1133">Transmembrane helix</keyword>
<dbReference type="InterPro" id="IPR036286">
    <property type="entry name" value="LexA/Signal_pep-like_sf"/>
</dbReference>
<dbReference type="PANTHER" id="PTHR10806:SF6">
    <property type="entry name" value="SIGNAL PEPTIDASE COMPLEX CATALYTIC SUBUNIT SEC11"/>
    <property type="match status" value="1"/>
</dbReference>
<organism evidence="17 18">
    <name type="scientific">Penicillium rubens (strain ATCC 28089 / DSM 1075 / NRRL 1951 / Wisconsin 54-1255)</name>
    <name type="common">Penicillium chrysogenum</name>
    <dbReference type="NCBI Taxonomy" id="500485"/>
    <lineage>
        <taxon>Eukaryota</taxon>
        <taxon>Fungi</taxon>
        <taxon>Dikarya</taxon>
        <taxon>Ascomycota</taxon>
        <taxon>Pezizomycotina</taxon>
        <taxon>Eurotiomycetes</taxon>
        <taxon>Eurotiomycetidae</taxon>
        <taxon>Eurotiales</taxon>
        <taxon>Aspergillaceae</taxon>
        <taxon>Penicillium</taxon>
        <taxon>Penicillium chrysogenum species complex</taxon>
    </lineage>
</organism>
<comment type="similarity">
    <text evidence="3">Belongs to the peptidase S26B family.</text>
</comment>
<evidence type="ECO:0000256" key="2">
    <source>
        <dbReference type="ARBA" id="ARBA00004648"/>
    </source>
</evidence>
<dbReference type="MEROPS" id="S26.010"/>
<evidence type="ECO:0000256" key="13">
    <source>
        <dbReference type="ARBA" id="ARBA00023136"/>
    </source>
</evidence>
<dbReference type="GO" id="GO:0005787">
    <property type="term" value="C:signal peptidase complex"/>
    <property type="evidence" value="ECO:0007669"/>
    <property type="project" value="TreeGrafter"/>
</dbReference>
<evidence type="ECO:0000256" key="6">
    <source>
        <dbReference type="ARBA" id="ARBA00021755"/>
    </source>
</evidence>
<protein>
    <recommendedName>
        <fullName evidence="5">Signal peptidase complex catalytic subunit SEC11</fullName>
        <ecNumber evidence="4">3.4.21.89</ecNumber>
    </recommendedName>
    <alternativeName>
        <fullName evidence="14">Signal peptidase I</fullName>
    </alternativeName>
    <alternativeName>
        <fullName evidence="6">Signal peptidase complex catalytic subunit sec11</fullName>
    </alternativeName>
</protein>
<keyword evidence="7" id="KW-0645">Protease</keyword>
<dbReference type="GO" id="GO:0004252">
    <property type="term" value="F:serine-type endopeptidase activity"/>
    <property type="evidence" value="ECO:0007669"/>
    <property type="project" value="InterPro"/>
</dbReference>
<sequence length="189" mass="21755">MRYSRYFRCFASSLLPVLWGIAHLFMLWKGACTISGSKYPIMVVSSESMEPAFRRGDLILLWNQQEHIRAGDIPVVWFPGRPLPMVHRAIKVSYKITNRSEPARYFRLASNRVDHMLIWYRQLILTKGDNNEVDDVLLYPKGRSSIYRQEIVGLVIGYIPHVGRLILALKERSEMLLIAVVLVVAGILL</sequence>
<dbReference type="Proteomes" id="UP000000724">
    <property type="component" value="Contig Pc00c22"/>
</dbReference>
<name>B6HRC4_PENRW</name>
<reference evidence="17 18" key="1">
    <citation type="journal article" date="2008" name="Nat. Biotechnol.">
        <title>Genome sequencing and analysis of the filamentous fungus Penicillium chrysogenum.</title>
        <authorList>
            <person name="van den Berg M.A."/>
            <person name="Albang R."/>
            <person name="Albermann K."/>
            <person name="Badger J.H."/>
            <person name="Daran J.-M."/>
            <person name="Driessen A.J.M."/>
            <person name="Garcia-Estrada C."/>
            <person name="Fedorova N.D."/>
            <person name="Harris D.M."/>
            <person name="Heijne W.H.M."/>
            <person name="Joardar V.S."/>
            <person name="Kiel J.A.K.W."/>
            <person name="Kovalchuk A."/>
            <person name="Martin J.F."/>
            <person name="Nierman W.C."/>
            <person name="Nijland J.G."/>
            <person name="Pronk J.T."/>
            <person name="Roubos J.A."/>
            <person name="van der Klei I.J."/>
            <person name="van Peij N.N.M.E."/>
            <person name="Veenhuis M."/>
            <person name="von Doehren H."/>
            <person name="Wagner C."/>
            <person name="Wortman J.R."/>
            <person name="Bovenberg R.A.L."/>
        </authorList>
    </citation>
    <scope>NUCLEOTIDE SEQUENCE [LARGE SCALE GENOMIC DNA]</scope>
    <source>
        <strain evidence="18">ATCC 28089 / DSM 1075 / NRRL 1951 / Wisconsin 54-1255</strain>
    </source>
</reference>
<evidence type="ECO:0000256" key="3">
    <source>
        <dbReference type="ARBA" id="ARBA00011035"/>
    </source>
</evidence>
<dbReference type="PROSITE" id="PS00501">
    <property type="entry name" value="SPASE_I_1"/>
    <property type="match status" value="1"/>
</dbReference>
<dbReference type="eggNOG" id="KOG3342">
    <property type="taxonomic scope" value="Eukaryota"/>
</dbReference>
<accession>B6HRC4</accession>
<evidence type="ECO:0000256" key="10">
    <source>
        <dbReference type="ARBA" id="ARBA00022824"/>
    </source>
</evidence>
<evidence type="ECO:0000256" key="14">
    <source>
        <dbReference type="ARBA" id="ARBA00033305"/>
    </source>
</evidence>
<comment type="function">
    <text evidence="15">Catalytic component of the signal peptidase complex (SPC) which catalyzes the cleavage of N-terminal signal sequences from nascent proteins as they are translocated into the lumen of the endoplasmic reticulum. Specifically cleaves N-terminal signal peptides that contain a hydrophobic alpha-helix (h-region) shorter than 18-20 amino acids.</text>
</comment>
<comment type="subunit">
    <text evidence="16">Component of the signal peptidase complex (SPC) composed of a catalytic subunit SEC11 and three accessory subunits SPC1, SPC2 and SPC3. The complex induces a local thinning of the ER membrane which is used to measure the length of the signal peptide (SP) h-region of protein substrates. This ensures the selectivity of the complex towards h-regions shorter than 18-20 amino acids. SPC associates with the translocon complex.</text>
</comment>
<keyword evidence="10" id="KW-0256">Endoplasmic reticulum</keyword>
<evidence type="ECO:0000256" key="9">
    <source>
        <dbReference type="ARBA" id="ARBA00022801"/>
    </source>
</evidence>
<dbReference type="VEuPathDB" id="FungiDB:PCH_Pc22g03350"/>
<proteinExistence type="inferred from homology"/>
<dbReference type="EMBL" id="AM920437">
    <property type="protein sequence ID" value="CAP97623.1"/>
    <property type="molecule type" value="Genomic_DNA"/>
</dbReference>
<evidence type="ECO:0000256" key="1">
    <source>
        <dbReference type="ARBA" id="ARBA00000677"/>
    </source>
</evidence>
<dbReference type="GO" id="GO:0009003">
    <property type="term" value="F:signal peptidase activity"/>
    <property type="evidence" value="ECO:0007669"/>
    <property type="project" value="UniProtKB-EC"/>
</dbReference>
<evidence type="ECO:0000256" key="5">
    <source>
        <dbReference type="ARBA" id="ARBA00019685"/>
    </source>
</evidence>